<name>A0A452I2Y7_9SAUR</name>
<dbReference type="Gene3D" id="3.30.40.10">
    <property type="entry name" value="Zinc/RING finger domain, C3HC4 (zinc finger)"/>
    <property type="match status" value="1"/>
</dbReference>
<evidence type="ECO:0000256" key="5">
    <source>
        <dbReference type="ARBA" id="ARBA00022723"/>
    </source>
</evidence>
<dbReference type="STRING" id="38772.ENSGAGP00000021844"/>
<feature type="compositionally biased region" description="Polar residues" evidence="9">
    <location>
        <begin position="344"/>
        <end position="364"/>
    </location>
</feature>
<feature type="compositionally biased region" description="Basic and acidic residues" evidence="9">
    <location>
        <begin position="205"/>
        <end position="216"/>
    </location>
</feature>
<dbReference type="GO" id="GO:0008270">
    <property type="term" value="F:zinc ion binding"/>
    <property type="evidence" value="ECO:0007669"/>
    <property type="project" value="UniProtKB-KW"/>
</dbReference>
<feature type="compositionally biased region" description="Polar residues" evidence="9">
    <location>
        <begin position="221"/>
        <end position="249"/>
    </location>
</feature>
<evidence type="ECO:0000256" key="4">
    <source>
        <dbReference type="ARBA" id="ARBA00022679"/>
    </source>
</evidence>
<feature type="compositionally biased region" description="Polar residues" evidence="9">
    <location>
        <begin position="314"/>
        <end position="323"/>
    </location>
</feature>
<evidence type="ECO:0000256" key="6">
    <source>
        <dbReference type="ARBA" id="ARBA00022771"/>
    </source>
</evidence>
<dbReference type="CDD" id="cd16813">
    <property type="entry name" value="RING_CH-C4HC3_MARCH10"/>
    <property type="match status" value="1"/>
</dbReference>
<evidence type="ECO:0000256" key="8">
    <source>
        <dbReference type="ARBA" id="ARBA00022833"/>
    </source>
</evidence>
<evidence type="ECO:0000256" key="9">
    <source>
        <dbReference type="SAM" id="MobiDB-lite"/>
    </source>
</evidence>
<feature type="compositionally biased region" description="Polar residues" evidence="9">
    <location>
        <begin position="112"/>
        <end position="132"/>
    </location>
</feature>
<keyword evidence="12" id="KW-1185">Reference proteome</keyword>
<keyword evidence="7" id="KW-0833">Ubl conjugation pathway</keyword>
<feature type="region of interest" description="Disordered" evidence="9">
    <location>
        <begin position="37"/>
        <end position="62"/>
    </location>
</feature>
<sequence length="862" mass="97283">MYDSRGRQKFISDAQYVREMQHKMDSEYQACLRRQEQNREQIEKKREQHARQEQRQKTLSSIYATRSYERPWISGIPVTRQTSADEGSGSAIKSSANRSDSKFPTIEKISSKQKQNPPMSSSKVTPAAQKQSLLRRKRMNQGGLLGSPDTQNMRKLEDKDRRALLLQAKAQVTSATDLGVTNETTLTNKKRSQERRNVIQSSKLNLDRKGLDKDSKIGSVLPQTQQSPTLSSASTLQGAHGSFVSNESHGPSFIPTKMAPLRFRDENFYSMLCLNMEESCEENDTKDDDILEKEFLSFNLNRSPTPLEQISKFSGTSLAQDEQCNSEETGDDRSISSRSVESSHQPLRQHNVMDTTVEQSSLRQRNFRDYGKSYTPDWNSSEGADCNKNENETPLFSSRSSRAESRPGSAPIAGTLNNISSIDRPSVNIYNRELQAYESSQRRYTDLLTSARSTVHRPLLYSAYNTPRSLIQSAHRAEVSTTVSSQVLDLDGSSRFNVRRPLSPIRSRDSFSATESYESSSPIVSTPEDNSLLDDSIDNGLKSTSANASLHDEENLLNSHSSFLSIDSSSPSLFQTNFTAHLHMAGTLHDQLPLALLAVSDLQNQRSSVSSIAACDTTSAKEINKHADPEKLKKLQESLLAEDSEEEGDQCRICQIAGGSLTNPLVEPCGCVGTLQFVHQECLKTWLKAKIKSGAELGAVKTCELCKQSLIADLDDFDVNDYYRNHQQSRAQSELMNSGLYLVLLLHLYEQRFAELMRLNYNQASRDRIQSRGTMDRRVLTRLSNEFGIWQRSFYIEYPSPCDFYPFFFLVLLYTKLKQVCTCHTVLFRGSIIVFRSGKPIDNYFKITWNKAASSEKKCCFY</sequence>
<dbReference type="Pfam" id="PF12906">
    <property type="entry name" value="RINGv"/>
    <property type="match status" value="1"/>
</dbReference>
<keyword evidence="5" id="KW-0479">Metal-binding</keyword>
<evidence type="ECO:0000313" key="11">
    <source>
        <dbReference type="Ensembl" id="ENSGAGP00000021844.1"/>
    </source>
</evidence>
<dbReference type="InterPro" id="IPR042583">
    <property type="entry name" value="MARCH10_RING_CH-C4HC3"/>
</dbReference>
<dbReference type="GO" id="GO:0061630">
    <property type="term" value="F:ubiquitin protein ligase activity"/>
    <property type="evidence" value="ECO:0007669"/>
    <property type="project" value="UniProtKB-EC"/>
</dbReference>
<dbReference type="Ensembl" id="ENSGAGT00000024885.1">
    <property type="protein sequence ID" value="ENSGAGP00000021844.1"/>
    <property type="gene ID" value="ENSGAGG00000016039.1"/>
</dbReference>
<dbReference type="InterPro" id="IPR013083">
    <property type="entry name" value="Znf_RING/FYVE/PHD"/>
</dbReference>
<dbReference type="PANTHER" id="PTHR14471:SF5">
    <property type="entry name" value="E3 UBIQUITIN-PROTEIN LIGASE MARCHF10-RELATED"/>
    <property type="match status" value="1"/>
</dbReference>
<accession>A0A452I2Y7</accession>
<evidence type="ECO:0000256" key="1">
    <source>
        <dbReference type="ARBA" id="ARBA00000900"/>
    </source>
</evidence>
<protein>
    <recommendedName>
        <fullName evidence="3">RING-type E3 ubiquitin transferase</fullName>
        <ecNumber evidence="3">2.3.2.27</ecNumber>
    </recommendedName>
</protein>
<evidence type="ECO:0000256" key="7">
    <source>
        <dbReference type="ARBA" id="ARBA00022786"/>
    </source>
</evidence>
<organism evidence="11 12">
    <name type="scientific">Gopherus agassizii</name>
    <name type="common">Agassiz's desert tortoise</name>
    <dbReference type="NCBI Taxonomy" id="38772"/>
    <lineage>
        <taxon>Eukaryota</taxon>
        <taxon>Metazoa</taxon>
        <taxon>Chordata</taxon>
        <taxon>Craniata</taxon>
        <taxon>Vertebrata</taxon>
        <taxon>Euteleostomi</taxon>
        <taxon>Archelosauria</taxon>
        <taxon>Testudinata</taxon>
        <taxon>Testudines</taxon>
        <taxon>Cryptodira</taxon>
        <taxon>Durocryptodira</taxon>
        <taxon>Testudinoidea</taxon>
        <taxon>Testudinidae</taxon>
        <taxon>Gopherus</taxon>
    </lineage>
</organism>
<dbReference type="SUPFAM" id="SSF57850">
    <property type="entry name" value="RING/U-box"/>
    <property type="match status" value="1"/>
</dbReference>
<dbReference type="InterPro" id="IPR052297">
    <property type="entry name" value="RING-CH-type_E3_ubiq-ligase"/>
</dbReference>
<proteinExistence type="predicted"/>
<keyword evidence="6" id="KW-0863">Zinc-finger</keyword>
<dbReference type="PANTHER" id="PTHR14471">
    <property type="entry name" value="MARCH7/10 E3 UBIQUITIN PROTEIN LIGASE FAMILY MEMBER"/>
    <property type="match status" value="1"/>
</dbReference>
<comment type="catalytic activity">
    <reaction evidence="1">
        <text>S-ubiquitinyl-[E2 ubiquitin-conjugating enzyme]-L-cysteine + [acceptor protein]-L-lysine = [E2 ubiquitin-conjugating enzyme]-L-cysteine + N(6)-ubiquitinyl-[acceptor protein]-L-lysine.</text>
        <dbReference type="EC" id="2.3.2.27"/>
    </reaction>
</comment>
<feature type="compositionally biased region" description="Basic and acidic residues" evidence="9">
    <location>
        <begin position="37"/>
        <end position="56"/>
    </location>
</feature>
<dbReference type="Proteomes" id="UP000291020">
    <property type="component" value="Unassembled WGS sequence"/>
</dbReference>
<feature type="compositionally biased region" description="Low complexity" evidence="9">
    <location>
        <begin position="510"/>
        <end position="521"/>
    </location>
</feature>
<evidence type="ECO:0000256" key="3">
    <source>
        <dbReference type="ARBA" id="ARBA00012483"/>
    </source>
</evidence>
<feature type="region of interest" description="Disordered" evidence="9">
    <location>
        <begin position="507"/>
        <end position="538"/>
    </location>
</feature>
<reference evidence="11" key="2">
    <citation type="submission" date="2025-08" db="UniProtKB">
        <authorList>
            <consortium name="Ensembl"/>
        </authorList>
    </citation>
    <scope>IDENTIFICATION</scope>
</reference>
<evidence type="ECO:0000256" key="2">
    <source>
        <dbReference type="ARBA" id="ARBA00004906"/>
    </source>
</evidence>
<feature type="compositionally biased region" description="Polar residues" evidence="9">
    <location>
        <begin position="79"/>
        <end position="98"/>
    </location>
</feature>
<keyword evidence="4" id="KW-0808">Transferase</keyword>
<feature type="region of interest" description="Disordered" evidence="9">
    <location>
        <begin position="314"/>
        <end position="414"/>
    </location>
</feature>
<evidence type="ECO:0000259" key="10">
    <source>
        <dbReference type="PROSITE" id="PS51292"/>
    </source>
</evidence>
<dbReference type="AlphaFoldDB" id="A0A452I2Y7"/>
<evidence type="ECO:0000313" key="12">
    <source>
        <dbReference type="Proteomes" id="UP000291020"/>
    </source>
</evidence>
<dbReference type="InterPro" id="IPR011016">
    <property type="entry name" value="Znf_RING-CH"/>
</dbReference>
<dbReference type="SMART" id="SM00744">
    <property type="entry name" value="RINGv"/>
    <property type="match status" value="1"/>
</dbReference>
<dbReference type="EC" id="2.3.2.27" evidence="3"/>
<feature type="domain" description="RING-CH-type" evidence="10">
    <location>
        <begin position="643"/>
        <end position="713"/>
    </location>
</feature>
<reference evidence="11" key="3">
    <citation type="submission" date="2025-09" db="UniProtKB">
        <authorList>
            <consortium name="Ensembl"/>
        </authorList>
    </citation>
    <scope>IDENTIFICATION</scope>
</reference>
<dbReference type="PROSITE" id="PS51292">
    <property type="entry name" value="ZF_RING_CH"/>
    <property type="match status" value="1"/>
</dbReference>
<reference evidence="12" key="1">
    <citation type="journal article" date="2017" name="PLoS ONE">
        <title>The Agassiz's desert tortoise genome provides a resource for the conservation of a threatened species.</title>
        <authorList>
            <person name="Tollis M."/>
            <person name="DeNardo D.F."/>
            <person name="Cornelius J.A."/>
            <person name="Dolby G.A."/>
            <person name="Edwards T."/>
            <person name="Henen B.T."/>
            <person name="Karl A.E."/>
            <person name="Murphy R.W."/>
            <person name="Kusumi K."/>
        </authorList>
    </citation>
    <scope>NUCLEOTIDE SEQUENCE [LARGE SCALE GENOMIC DNA]</scope>
</reference>
<feature type="region of interest" description="Disordered" evidence="9">
    <location>
        <begin position="79"/>
        <end position="132"/>
    </location>
</feature>
<comment type="pathway">
    <text evidence="2">Protein modification; protein ubiquitination.</text>
</comment>
<feature type="region of interest" description="Disordered" evidence="9">
    <location>
        <begin position="183"/>
        <end position="253"/>
    </location>
</feature>
<keyword evidence="8" id="KW-0862">Zinc</keyword>